<evidence type="ECO:0000259" key="1">
    <source>
        <dbReference type="Pfam" id="PF23415"/>
    </source>
</evidence>
<organism evidence="2 3">
    <name type="scientific">Mastacembelus armatus</name>
    <name type="common">zig-zag eel</name>
    <dbReference type="NCBI Taxonomy" id="205130"/>
    <lineage>
        <taxon>Eukaryota</taxon>
        <taxon>Metazoa</taxon>
        <taxon>Chordata</taxon>
        <taxon>Craniata</taxon>
        <taxon>Vertebrata</taxon>
        <taxon>Euteleostomi</taxon>
        <taxon>Actinopterygii</taxon>
        <taxon>Neopterygii</taxon>
        <taxon>Teleostei</taxon>
        <taxon>Neoteleostei</taxon>
        <taxon>Acanthomorphata</taxon>
        <taxon>Anabantaria</taxon>
        <taxon>Synbranchiformes</taxon>
        <taxon>Mastacembelidae</taxon>
        <taxon>Mastacembelus</taxon>
    </lineage>
</organism>
<dbReference type="Proteomes" id="UP000261640">
    <property type="component" value="Unplaced"/>
</dbReference>
<dbReference type="Ensembl" id="ENSMAMT00000059821.1">
    <property type="protein sequence ID" value="ENSMAMP00000045514.1"/>
    <property type="gene ID" value="ENSMAMG00000026295.1"/>
</dbReference>
<reference evidence="2" key="2">
    <citation type="submission" date="2025-09" db="UniProtKB">
        <authorList>
            <consortium name="Ensembl"/>
        </authorList>
    </citation>
    <scope>IDENTIFICATION</scope>
</reference>
<name>A0A7N8X198_9TELE</name>
<keyword evidence="3" id="KW-1185">Reference proteome</keyword>
<evidence type="ECO:0000313" key="3">
    <source>
        <dbReference type="Proteomes" id="UP000261640"/>
    </source>
</evidence>
<protein>
    <recommendedName>
        <fullName evidence="1">Microtubule-associated protein 1B/S N-terminal domain-containing protein</fullName>
    </recommendedName>
</protein>
<feature type="domain" description="Microtubule-associated protein 1B/S N-terminal" evidence="1">
    <location>
        <begin position="40"/>
        <end position="74"/>
    </location>
</feature>
<accession>A0A7N8X198</accession>
<dbReference type="Pfam" id="PF23415">
    <property type="entry name" value="MAPB1_N"/>
    <property type="match status" value="1"/>
</dbReference>
<reference evidence="2" key="1">
    <citation type="submission" date="2025-08" db="UniProtKB">
        <authorList>
            <consortium name="Ensembl"/>
        </authorList>
    </citation>
    <scope>IDENTIFICATION</scope>
</reference>
<dbReference type="AlphaFoldDB" id="A0A7N8X198"/>
<dbReference type="InterPro" id="IPR056617">
    <property type="entry name" value="MAP1B/S_N"/>
</dbReference>
<dbReference type="InParanoid" id="A0A7N8X198"/>
<sequence>DESSGDAPSASPHPSGRIIIKSRLQLVVCLLKNYDHMPLLNSGIQSWDVDLKSCNLNHYLQEFLSHHTASFKSAGK</sequence>
<proteinExistence type="predicted"/>
<evidence type="ECO:0000313" key="2">
    <source>
        <dbReference type="Ensembl" id="ENSMAMP00000045514.1"/>
    </source>
</evidence>